<proteinExistence type="predicted"/>
<organism evidence="2 3">
    <name type="scientific">Rheinheimera riviphila</name>
    <dbReference type="NCBI Taxonomy" id="1834037"/>
    <lineage>
        <taxon>Bacteria</taxon>
        <taxon>Pseudomonadati</taxon>
        <taxon>Pseudomonadota</taxon>
        <taxon>Gammaproteobacteria</taxon>
        <taxon>Chromatiales</taxon>
        <taxon>Chromatiaceae</taxon>
        <taxon>Rheinheimera</taxon>
    </lineage>
</organism>
<dbReference type="OrthoDB" id="9788155at2"/>
<dbReference type="EMBL" id="SACS01000036">
    <property type="protein sequence ID" value="RVU31901.1"/>
    <property type="molecule type" value="Genomic_DNA"/>
</dbReference>
<dbReference type="Proteomes" id="UP000283077">
    <property type="component" value="Unassembled WGS sequence"/>
</dbReference>
<keyword evidence="2" id="KW-0966">Cell projection</keyword>
<keyword evidence="2" id="KW-0969">Cilium</keyword>
<keyword evidence="2" id="KW-0282">Flagellum</keyword>
<evidence type="ECO:0000259" key="1">
    <source>
        <dbReference type="Pfam" id="PF01832"/>
    </source>
</evidence>
<protein>
    <submittedName>
        <fullName evidence="2">Flagellar biosynthesis protein FlgJ</fullName>
    </submittedName>
</protein>
<dbReference type="PANTHER" id="PTHR40572">
    <property type="entry name" value="PROTEIN BAX"/>
    <property type="match status" value="1"/>
</dbReference>
<dbReference type="GO" id="GO:0004040">
    <property type="term" value="F:amidase activity"/>
    <property type="evidence" value="ECO:0007669"/>
    <property type="project" value="InterPro"/>
</dbReference>
<reference evidence="2 3" key="1">
    <citation type="submission" date="2019-01" db="EMBL/GenBank/DDBJ databases">
        <authorList>
            <person name="Chen W.-M."/>
        </authorList>
    </citation>
    <scope>NUCLEOTIDE SEQUENCE [LARGE SCALE GENOMIC DNA]</scope>
    <source>
        <strain evidence="2 3">KYPC3</strain>
    </source>
</reference>
<sequence length="290" mass="33152">MKLWFTYIAKTLALLVILAAVAFPFLQEDPIAEAHELAPWQLPSKLSALNSADQKKLLARVTYPHRMPTLEPVPDFAAIQDTAKRKEAFFDYLQPFINRENSRLHKIRQQLLSLQQQQNQGHQFTLEEFAFVYSLFDEFKVDYPEADAAGLKELLSRVDEIPDGLVLNQAAKESGWGSSRFAIEGFNFFGQWCFKAGCGFVPLKRGAGKYHEVAKFPDIAASVNAYFYNLNTFYVYDDLRAIRSEVRQLEQAVSAQKLAHGLKRYSERGDQYVLEIQTMIVSNSKFMDES</sequence>
<comment type="caution">
    <text evidence="2">The sequence shown here is derived from an EMBL/GenBank/DDBJ whole genome shotgun (WGS) entry which is preliminary data.</text>
</comment>
<feature type="domain" description="Mannosyl-glycoprotein endo-beta-N-acetylglucosamidase-like" evidence="1">
    <location>
        <begin position="160"/>
        <end position="281"/>
    </location>
</feature>
<dbReference type="PANTHER" id="PTHR40572:SF1">
    <property type="entry name" value="PROTEIN BAX"/>
    <property type="match status" value="1"/>
</dbReference>
<accession>A0A437QBK9</accession>
<name>A0A437QBK9_9GAMM</name>
<keyword evidence="3" id="KW-1185">Reference proteome</keyword>
<evidence type="ECO:0000313" key="3">
    <source>
        <dbReference type="Proteomes" id="UP000283077"/>
    </source>
</evidence>
<evidence type="ECO:0000313" key="2">
    <source>
        <dbReference type="EMBL" id="RVU31901.1"/>
    </source>
</evidence>
<dbReference type="AlphaFoldDB" id="A0A437QBK9"/>
<gene>
    <name evidence="2" type="ORF">EOE67_19665</name>
</gene>
<dbReference type="Pfam" id="PF01832">
    <property type="entry name" value="Glucosaminidase"/>
    <property type="match status" value="1"/>
</dbReference>
<dbReference type="InterPro" id="IPR053195">
    <property type="entry name" value="Bax-like"/>
</dbReference>
<dbReference type="RefSeq" id="WP_127701186.1">
    <property type="nucleotide sequence ID" value="NZ_SACS01000036.1"/>
</dbReference>
<dbReference type="Gene3D" id="1.10.530.10">
    <property type="match status" value="1"/>
</dbReference>
<dbReference type="InterPro" id="IPR002901">
    <property type="entry name" value="MGlyc_endo_b_GlcNAc-like_dom"/>
</dbReference>